<organism evidence="1 2">
    <name type="scientific">Tunturiibacter lichenicola</name>
    <dbReference type="NCBI Taxonomy" id="2051959"/>
    <lineage>
        <taxon>Bacteria</taxon>
        <taxon>Pseudomonadati</taxon>
        <taxon>Acidobacteriota</taxon>
        <taxon>Terriglobia</taxon>
        <taxon>Terriglobales</taxon>
        <taxon>Acidobacteriaceae</taxon>
        <taxon>Tunturiibacter</taxon>
    </lineage>
</organism>
<reference evidence="1 2" key="1">
    <citation type="submission" date="2020-08" db="EMBL/GenBank/DDBJ databases">
        <title>Genomic Encyclopedia of Type Strains, Phase IV (KMG-V): Genome sequencing to study the core and pangenomes of soil and plant-associated prokaryotes.</title>
        <authorList>
            <person name="Whitman W."/>
        </authorList>
    </citation>
    <scope>NUCLEOTIDE SEQUENCE [LARGE SCALE GENOMIC DNA]</scope>
    <source>
        <strain evidence="1 2">M8US30</strain>
    </source>
</reference>
<evidence type="ECO:0000313" key="2">
    <source>
        <dbReference type="Proteomes" id="UP000569092"/>
    </source>
</evidence>
<protein>
    <submittedName>
        <fullName evidence="1">Uncharacterized protein</fullName>
    </submittedName>
</protein>
<sequence>MAWKSKLSVSRSLSLALLVVTGLAIVNRAAGERIPEVHGTSFANLAVNLPAALQGKSVGILVIGFSRGSREEVTGWATKIAADYRTSTVVAYYELPIVAGVPGFVRGVVLRSIKSSTPERAQPRVVPVTNNEAGWKAITHYGEADDAYLLVVDNQGNVVWQTQGQPTDKAYAALKQQVESLKTRMAP</sequence>
<gene>
    <name evidence="1" type="ORF">HDF10_001571</name>
</gene>
<dbReference type="Proteomes" id="UP000569092">
    <property type="component" value="Unassembled WGS sequence"/>
</dbReference>
<comment type="caution">
    <text evidence="1">The sequence shown here is derived from an EMBL/GenBank/DDBJ whole genome shotgun (WGS) entry which is preliminary data.</text>
</comment>
<dbReference type="AlphaFoldDB" id="A0A7W8J8P9"/>
<accession>A0A7W8J8P9</accession>
<name>A0A7W8J8P9_9BACT</name>
<proteinExistence type="predicted"/>
<evidence type="ECO:0000313" key="1">
    <source>
        <dbReference type="EMBL" id="MBB5343596.1"/>
    </source>
</evidence>
<dbReference type="EMBL" id="JACHDZ010000002">
    <property type="protein sequence ID" value="MBB5343596.1"/>
    <property type="molecule type" value="Genomic_DNA"/>
</dbReference>